<dbReference type="GO" id="GO:0016491">
    <property type="term" value="F:oxidoreductase activity"/>
    <property type="evidence" value="ECO:0007669"/>
    <property type="project" value="UniProtKB-KW"/>
</dbReference>
<keyword evidence="3" id="KW-0560">Oxidoreductase</keyword>
<keyword evidence="5" id="KW-0676">Redox-active center</keyword>
<dbReference type="PANTHER" id="PTHR13887:SF14">
    <property type="entry name" value="DISULFIDE BOND FORMATION PROTEIN D"/>
    <property type="match status" value="1"/>
</dbReference>
<reference evidence="7 8" key="1">
    <citation type="submission" date="2013-08" db="EMBL/GenBank/DDBJ databases">
        <title>The genome sequence of Knoellia sinensis.</title>
        <authorList>
            <person name="Zhu W."/>
            <person name="Wang G."/>
        </authorList>
    </citation>
    <scope>NUCLEOTIDE SEQUENCE [LARGE SCALE GENOMIC DNA]</scope>
    <source>
        <strain evidence="7 8">KCTC 19936</strain>
    </source>
</reference>
<feature type="domain" description="Thioredoxin" evidence="6">
    <location>
        <begin position="24"/>
        <end position="217"/>
    </location>
</feature>
<sequence length="218" mass="23646">MKRNAIASAAVVVVLLLAFVAGILSQRAQSPESSGSAAGASSQALVREDSHRLGAAGTGKVTFVEFLDFECESCKMAHPIVEDLRKKYDGKVDFVVRYFPLSGHKNSVNAAVAVEAAAQQGKFEDMYNKMYETQESWGEQQESKASVFRGFAQELGLDMAAYDKAVADPATTERVERDRKDGLDLGVNGTPTFFLNGTQIEPTSVQDFHDKIDAELNG</sequence>
<keyword evidence="4" id="KW-1015">Disulfide bond</keyword>
<dbReference type="SUPFAM" id="SSF52833">
    <property type="entry name" value="Thioredoxin-like"/>
    <property type="match status" value="1"/>
</dbReference>
<evidence type="ECO:0000256" key="5">
    <source>
        <dbReference type="ARBA" id="ARBA00023284"/>
    </source>
</evidence>
<dbReference type="PROSITE" id="PS51352">
    <property type="entry name" value="THIOREDOXIN_2"/>
    <property type="match status" value="1"/>
</dbReference>
<dbReference type="RefSeq" id="WP_035916476.1">
    <property type="nucleotide sequence ID" value="NZ_AVPJ01000008.1"/>
</dbReference>
<dbReference type="AlphaFoldDB" id="A0A0A0J5U1"/>
<dbReference type="InterPro" id="IPR012336">
    <property type="entry name" value="Thioredoxin-like_fold"/>
</dbReference>
<dbReference type="Gene3D" id="3.40.30.10">
    <property type="entry name" value="Glutaredoxin"/>
    <property type="match status" value="1"/>
</dbReference>
<keyword evidence="8" id="KW-1185">Reference proteome</keyword>
<dbReference type="PANTHER" id="PTHR13887">
    <property type="entry name" value="GLUTATHIONE S-TRANSFERASE KAPPA"/>
    <property type="match status" value="1"/>
</dbReference>
<dbReference type="Proteomes" id="UP000030002">
    <property type="component" value="Unassembled WGS sequence"/>
</dbReference>
<accession>A0A0A0J5U1</accession>
<evidence type="ECO:0000256" key="3">
    <source>
        <dbReference type="ARBA" id="ARBA00023002"/>
    </source>
</evidence>
<dbReference type="Pfam" id="PF13462">
    <property type="entry name" value="Thioredoxin_4"/>
    <property type="match status" value="1"/>
</dbReference>
<dbReference type="STRING" id="1385520.N802_11160"/>
<proteinExistence type="inferred from homology"/>
<comment type="similarity">
    <text evidence="1">Belongs to the thioredoxin family. DsbA subfamily.</text>
</comment>
<evidence type="ECO:0000256" key="2">
    <source>
        <dbReference type="ARBA" id="ARBA00022729"/>
    </source>
</evidence>
<dbReference type="eggNOG" id="COG1651">
    <property type="taxonomic scope" value="Bacteria"/>
</dbReference>
<protein>
    <submittedName>
        <fullName evidence="7">DSBA oxidoreductase</fullName>
    </submittedName>
</protein>
<evidence type="ECO:0000313" key="7">
    <source>
        <dbReference type="EMBL" id="KGN32134.1"/>
    </source>
</evidence>
<dbReference type="EMBL" id="AVPJ01000008">
    <property type="protein sequence ID" value="KGN32134.1"/>
    <property type="molecule type" value="Genomic_DNA"/>
</dbReference>
<evidence type="ECO:0000256" key="1">
    <source>
        <dbReference type="ARBA" id="ARBA00005791"/>
    </source>
</evidence>
<evidence type="ECO:0000256" key="4">
    <source>
        <dbReference type="ARBA" id="ARBA00023157"/>
    </source>
</evidence>
<dbReference type="InterPro" id="IPR036249">
    <property type="entry name" value="Thioredoxin-like_sf"/>
</dbReference>
<name>A0A0A0J5U1_9MICO</name>
<dbReference type="InterPro" id="IPR013766">
    <property type="entry name" value="Thioredoxin_domain"/>
</dbReference>
<organism evidence="7 8">
    <name type="scientific">Knoellia sinensis KCTC 19936</name>
    <dbReference type="NCBI Taxonomy" id="1385520"/>
    <lineage>
        <taxon>Bacteria</taxon>
        <taxon>Bacillati</taxon>
        <taxon>Actinomycetota</taxon>
        <taxon>Actinomycetes</taxon>
        <taxon>Micrococcales</taxon>
        <taxon>Intrasporangiaceae</taxon>
        <taxon>Knoellia</taxon>
    </lineage>
</organism>
<gene>
    <name evidence="7" type="ORF">N802_11160</name>
</gene>
<evidence type="ECO:0000259" key="6">
    <source>
        <dbReference type="PROSITE" id="PS51352"/>
    </source>
</evidence>
<keyword evidence="2" id="KW-0732">Signal</keyword>
<comment type="caution">
    <text evidence="7">The sequence shown here is derived from an EMBL/GenBank/DDBJ whole genome shotgun (WGS) entry which is preliminary data.</text>
</comment>
<dbReference type="OrthoDB" id="117402at2"/>
<evidence type="ECO:0000313" key="8">
    <source>
        <dbReference type="Proteomes" id="UP000030002"/>
    </source>
</evidence>